<evidence type="ECO:0000256" key="2">
    <source>
        <dbReference type="SAM" id="Phobius"/>
    </source>
</evidence>
<proteinExistence type="predicted"/>
<gene>
    <name evidence="3" type="ORF">U27_00849</name>
</gene>
<dbReference type="Proteomes" id="UP000030661">
    <property type="component" value="Unassembled WGS sequence"/>
</dbReference>
<sequence>MRQERCQKLISAILLLWGCVIGLVFLSEDSLGIQPGTELGQTQTGDQVPMVPEQRPERPIPSSQPAMETRAITEYPRPPIVQTQRVFADAFLPKSVWRVTDPQDGLRKDGRVAVLEGLNAQVVYHFYKDHRILNVPNEPDLTIYTHDKGGFDGPYNVFAANFGDSTWMQLGSNAVGTSSFDLPPTIEAIELVLIINQNNGATYIEAVEGVSFARGEMQGTFTYAPEELIGLRVERLDCAEVERARIVLTGSGMGYQLTPLGEIEVKWNTPIKNEWKNEEFHIEAEGEYEIYASDNRGMENFIGRRAGSQSIDLPQNMTDLTRVRIRNPNNNRPVMIYAIRGRR</sequence>
<dbReference type="AlphaFoldDB" id="A0A081C8P6"/>
<feature type="transmembrane region" description="Helical" evidence="2">
    <location>
        <begin position="9"/>
        <end position="27"/>
    </location>
</feature>
<evidence type="ECO:0000313" key="3">
    <source>
        <dbReference type="EMBL" id="GAK60951.1"/>
    </source>
</evidence>
<dbReference type="STRING" id="1499967.U27_00849"/>
<organism evidence="3 4">
    <name type="scientific">Vecturithrix granuli</name>
    <dbReference type="NCBI Taxonomy" id="1499967"/>
    <lineage>
        <taxon>Bacteria</taxon>
        <taxon>Candidatus Moduliflexota</taxon>
        <taxon>Candidatus Vecturitrichia</taxon>
        <taxon>Candidatus Vecturitrichales</taxon>
        <taxon>Candidatus Vecturitrichaceae</taxon>
        <taxon>Candidatus Vecturithrix</taxon>
    </lineage>
</organism>
<evidence type="ECO:0000256" key="1">
    <source>
        <dbReference type="SAM" id="MobiDB-lite"/>
    </source>
</evidence>
<reference evidence="3 4" key="1">
    <citation type="journal article" date="2015" name="PeerJ">
        <title>First genomic representation of candidate bacterial phylum KSB3 points to enhanced environmental sensing as a trigger of wastewater bulking.</title>
        <authorList>
            <person name="Sekiguchi Y."/>
            <person name="Ohashi A."/>
            <person name="Parks D.H."/>
            <person name="Yamauchi T."/>
            <person name="Tyson G.W."/>
            <person name="Hugenholtz P."/>
        </authorList>
    </citation>
    <scope>NUCLEOTIDE SEQUENCE [LARGE SCALE GENOMIC DNA]</scope>
</reference>
<keyword evidence="2" id="KW-1133">Transmembrane helix</keyword>
<dbReference type="EMBL" id="DF820476">
    <property type="protein sequence ID" value="GAK60951.1"/>
    <property type="molecule type" value="Genomic_DNA"/>
</dbReference>
<keyword evidence="2" id="KW-0812">Transmembrane</keyword>
<protein>
    <submittedName>
        <fullName evidence="3">Uncharacterized protein</fullName>
    </submittedName>
</protein>
<accession>A0A081C8P6</accession>
<keyword evidence="2" id="KW-0472">Membrane</keyword>
<name>A0A081C8P6_VECG1</name>
<evidence type="ECO:0000313" key="4">
    <source>
        <dbReference type="Proteomes" id="UP000030661"/>
    </source>
</evidence>
<dbReference type="HOGENOM" id="CLU_796103_0_0_0"/>
<keyword evidence="4" id="KW-1185">Reference proteome</keyword>
<feature type="region of interest" description="Disordered" evidence="1">
    <location>
        <begin position="36"/>
        <end position="66"/>
    </location>
</feature>